<reference evidence="3 4" key="1">
    <citation type="submission" date="2018-06" db="EMBL/GenBank/DDBJ databases">
        <authorList>
            <consortium name="Pathogen Informatics"/>
            <person name="Doyle S."/>
        </authorList>
    </citation>
    <scope>NUCLEOTIDE SEQUENCE [LARGE SCALE GENOMIC DNA]</scope>
    <source>
        <strain evidence="3 4">NCTC13292</strain>
    </source>
</reference>
<dbReference type="RefSeq" id="WP_181879469.1">
    <property type="nucleotide sequence ID" value="NZ_UGOA01000003.1"/>
</dbReference>
<dbReference type="PANTHER" id="PTHR31793">
    <property type="entry name" value="4-HYDROXYBENZOYL-COA THIOESTERASE FAMILY MEMBER"/>
    <property type="match status" value="1"/>
</dbReference>
<organism evidence="3 4">
    <name type="scientific">Legionella donaldsonii</name>
    <dbReference type="NCBI Taxonomy" id="45060"/>
    <lineage>
        <taxon>Bacteria</taxon>
        <taxon>Pseudomonadati</taxon>
        <taxon>Pseudomonadota</taxon>
        <taxon>Gammaproteobacteria</taxon>
        <taxon>Legionellales</taxon>
        <taxon>Legionellaceae</taxon>
        <taxon>Legionella</taxon>
    </lineage>
</organism>
<protein>
    <submittedName>
        <fullName evidence="3">Acyl-CoA thioester hydrolase, YbgC/YbaW family</fullName>
    </submittedName>
</protein>
<comment type="similarity">
    <text evidence="1">Belongs to the 4-hydroxybenzoyl-CoA thioesterase family.</text>
</comment>
<dbReference type="EMBL" id="UGOA01000003">
    <property type="protein sequence ID" value="STX84897.1"/>
    <property type="molecule type" value="Genomic_DNA"/>
</dbReference>
<evidence type="ECO:0000313" key="4">
    <source>
        <dbReference type="Proteomes" id="UP000254677"/>
    </source>
</evidence>
<dbReference type="PANTHER" id="PTHR31793:SF27">
    <property type="entry name" value="NOVEL THIOESTERASE SUPERFAMILY DOMAIN AND SAPOSIN A-TYPE DOMAIN CONTAINING PROTEIN (0610012H03RIK)"/>
    <property type="match status" value="1"/>
</dbReference>
<dbReference type="AlphaFoldDB" id="A0A378KJW0"/>
<dbReference type="Pfam" id="PF13279">
    <property type="entry name" value="4HBT_2"/>
    <property type="match status" value="1"/>
</dbReference>
<dbReference type="InterPro" id="IPR029069">
    <property type="entry name" value="HotDog_dom_sf"/>
</dbReference>
<dbReference type="SUPFAM" id="SSF54637">
    <property type="entry name" value="Thioesterase/thiol ester dehydrase-isomerase"/>
    <property type="match status" value="1"/>
</dbReference>
<name>A0A378KJW0_9GAMM</name>
<sequence length="134" mass="15004">MKKFSIEMEVRDNELDAQGIVNNSNYMIYLSHARHKHGDALGINHTSFAEMGLNLVITSCTMKFKNSLLANEKFIVTSEISNGELPFHWSHRQDIKTVDGKVILRAIFNATCVNTKATNGNKLSIPEVIEQVIG</sequence>
<dbReference type="InterPro" id="IPR050563">
    <property type="entry name" value="4-hydroxybenzoyl-CoA_TE"/>
</dbReference>
<dbReference type="GO" id="GO:0047617">
    <property type="term" value="F:fatty acyl-CoA hydrolase activity"/>
    <property type="evidence" value="ECO:0007669"/>
    <property type="project" value="TreeGrafter"/>
</dbReference>
<dbReference type="Proteomes" id="UP000254677">
    <property type="component" value="Unassembled WGS sequence"/>
</dbReference>
<gene>
    <name evidence="3" type="ORF">NCTC13292_03249</name>
</gene>
<dbReference type="CDD" id="cd00586">
    <property type="entry name" value="4HBT"/>
    <property type="match status" value="1"/>
</dbReference>
<proteinExistence type="inferred from homology"/>
<evidence type="ECO:0000256" key="2">
    <source>
        <dbReference type="ARBA" id="ARBA00022801"/>
    </source>
</evidence>
<evidence type="ECO:0000256" key="1">
    <source>
        <dbReference type="ARBA" id="ARBA00005953"/>
    </source>
</evidence>
<dbReference type="Gene3D" id="3.10.129.10">
    <property type="entry name" value="Hotdog Thioesterase"/>
    <property type="match status" value="1"/>
</dbReference>
<keyword evidence="2 3" id="KW-0378">Hydrolase</keyword>
<evidence type="ECO:0000313" key="3">
    <source>
        <dbReference type="EMBL" id="STX84897.1"/>
    </source>
</evidence>
<keyword evidence="4" id="KW-1185">Reference proteome</keyword>
<accession>A0A378KJW0</accession>